<protein>
    <submittedName>
        <fullName evidence="2">Helix-turn-helix domain-containing protein</fullName>
    </submittedName>
</protein>
<evidence type="ECO:0000313" key="3">
    <source>
        <dbReference type="Proteomes" id="UP001558474"/>
    </source>
</evidence>
<feature type="domain" description="Helix-turn-helix" evidence="1">
    <location>
        <begin position="17"/>
        <end position="68"/>
    </location>
</feature>
<dbReference type="RefSeq" id="WP_368573731.1">
    <property type="nucleotide sequence ID" value="NZ_JBDLOU010000056.1"/>
</dbReference>
<accession>A0ABV3VLL5</accession>
<dbReference type="InterPro" id="IPR041657">
    <property type="entry name" value="HTH_17"/>
</dbReference>
<sequence length="75" mass="8542">MICPNWERPNMSELPEFLTTKQLAEWLGVSQQSLATDRYLGQGIPYIKIGKRVRYTKADVLDFLNANRVEAGKNG</sequence>
<dbReference type="Gene3D" id="1.10.10.10">
    <property type="entry name" value="Winged helix-like DNA-binding domain superfamily/Winged helix DNA-binding domain"/>
    <property type="match status" value="1"/>
</dbReference>
<dbReference type="Proteomes" id="UP001558474">
    <property type="component" value="Unassembled WGS sequence"/>
</dbReference>
<organism evidence="2 3">
    <name type="scientific">Mycolicibacterium porcinum</name>
    <dbReference type="NCBI Taxonomy" id="39693"/>
    <lineage>
        <taxon>Bacteria</taxon>
        <taxon>Bacillati</taxon>
        <taxon>Actinomycetota</taxon>
        <taxon>Actinomycetes</taxon>
        <taxon>Mycobacteriales</taxon>
        <taxon>Mycobacteriaceae</taxon>
        <taxon>Mycolicibacterium</taxon>
    </lineage>
</organism>
<evidence type="ECO:0000259" key="1">
    <source>
        <dbReference type="Pfam" id="PF12728"/>
    </source>
</evidence>
<name>A0ABV3VLL5_9MYCO</name>
<dbReference type="SUPFAM" id="SSF46955">
    <property type="entry name" value="Putative DNA-binding domain"/>
    <property type="match status" value="1"/>
</dbReference>
<gene>
    <name evidence="2" type="ORF">ABFW12_22400</name>
</gene>
<dbReference type="Pfam" id="PF12728">
    <property type="entry name" value="HTH_17"/>
    <property type="match status" value="1"/>
</dbReference>
<reference evidence="2 3" key="1">
    <citation type="submission" date="2024-04" db="EMBL/GenBank/DDBJ databases">
        <title>Genomic Markers of Mycobacteria.</title>
        <authorList>
            <person name="Soliman M.S."/>
            <person name="Elkholy A."/>
            <person name="Soliman N.S."/>
            <person name="Abbas A."/>
            <person name="Khayrat S."/>
            <person name="Shawky S."/>
        </authorList>
    </citation>
    <scope>NUCLEOTIDE SEQUENCE [LARGE SCALE GENOMIC DNA]</scope>
    <source>
        <strain evidence="2 3">Egy-CU-AM5</strain>
    </source>
</reference>
<dbReference type="InterPro" id="IPR036388">
    <property type="entry name" value="WH-like_DNA-bd_sf"/>
</dbReference>
<keyword evidence="3" id="KW-1185">Reference proteome</keyword>
<evidence type="ECO:0000313" key="2">
    <source>
        <dbReference type="EMBL" id="MEX3740981.1"/>
    </source>
</evidence>
<dbReference type="EMBL" id="JBDLOU010000056">
    <property type="protein sequence ID" value="MEX3740981.1"/>
    <property type="molecule type" value="Genomic_DNA"/>
</dbReference>
<proteinExistence type="predicted"/>
<comment type="caution">
    <text evidence="2">The sequence shown here is derived from an EMBL/GenBank/DDBJ whole genome shotgun (WGS) entry which is preliminary data.</text>
</comment>
<dbReference type="InterPro" id="IPR009061">
    <property type="entry name" value="DNA-bd_dom_put_sf"/>
</dbReference>